<protein>
    <recommendedName>
        <fullName evidence="1">DUF4806 domain-containing protein</fullName>
    </recommendedName>
</protein>
<name>A0AAV8XFV8_9CUCU</name>
<dbReference type="Pfam" id="PF16064">
    <property type="entry name" value="DUF4806"/>
    <property type="match status" value="1"/>
</dbReference>
<accession>A0AAV8XFV8</accession>
<evidence type="ECO:0000313" key="3">
    <source>
        <dbReference type="Proteomes" id="UP001162156"/>
    </source>
</evidence>
<sequence length="949" mass="108669">MTYVIVEFHEQYGGGVAAIHSSWFTPLKKEAFWPPYKEQQRFDKALRFGEVADENSWKLYGIARIFYETDDILKVRQKLKDAEVTSNLESEQEDINNNGRQKRKHKIVRKLYSSDDECSEQESLPRPPPIKKDLFSFQSFVTGWKGTSDQLTVTDKLIALVSHVKEQNDQILTWIAKQNQKSINNTEFGIPDIPFSFPVQTIEELDELNAYVNDNNDKFTALASYLATLGGNTLTSKTNRIFKHVISDVVTIKFNYYGQRSKKRAFSDLAVKNLILGAVKRGVPNSTDKDIEDVMKVWLKHARERLKKKDAGKNQPFQYNKLDIKNNENHELFSPQADFSRHTETSVPSNIFVANSESKNLLQVNTEPCLRSSLRQWSVNLNVSHAAVTGLLHVLHPFHTYLPLSSKALLKTPRQTDIKQIGDGEFYYFGLKASIKSNLSACNQEIKGDKIEISFNIDGIPLFNSSNQQFWPILGLIKNFRSKPFAIGIFSGRSKPKPLELYLEDFVNELSLLLQEGFKYNNKKYQIIVHSFVCDAPARAFIKCIKTHSGYSSCEKCVNPGEYIQGRIVFKNVFASKRTDAAFIIQQDEDHHIGLSPLLNLGIGMVTTFPVDYMHACCLGVMRKLISFWLSGTLSTRLCSLKVQIISKQMIALKQHIPLEFNRKPRTLGEVQRWKATEFRTFLLYLGAFVLKNTVNKAIYEHFLLFHVAISILISRKLISKFGCAYANELLLVFVQHCERLYGQQFLIYNVHMLLHLADDVNKYGPLDVFSCFPFENFLGQIKRMIGSPTNTLQQACRRLHEIQQLTCNVNVSEKTNLHFIEHSSGPLSENLITCKQFKKCLFRDSVICTHSYSPANSYCLTNKDKVMQVQNIALIQNNTFIIGNYFQSYDSLYKYPLDSKDLNIYVLTYLLPNLEICPFNEVIAKCLVLPSENGSWVSFPIIHTCEEI</sequence>
<feature type="domain" description="DUF4806" evidence="1">
    <location>
        <begin position="194"/>
        <end position="275"/>
    </location>
</feature>
<keyword evidence="3" id="KW-1185">Reference proteome</keyword>
<dbReference type="Proteomes" id="UP001162156">
    <property type="component" value="Unassembled WGS sequence"/>
</dbReference>
<dbReference type="PANTHER" id="PTHR33053:SF24">
    <property type="entry name" value="TRANSPOSASE DOMAIN-CONTAINING PROTEIN"/>
    <property type="match status" value="1"/>
</dbReference>
<organism evidence="2 3">
    <name type="scientific">Rhamnusium bicolor</name>
    <dbReference type="NCBI Taxonomy" id="1586634"/>
    <lineage>
        <taxon>Eukaryota</taxon>
        <taxon>Metazoa</taxon>
        <taxon>Ecdysozoa</taxon>
        <taxon>Arthropoda</taxon>
        <taxon>Hexapoda</taxon>
        <taxon>Insecta</taxon>
        <taxon>Pterygota</taxon>
        <taxon>Neoptera</taxon>
        <taxon>Endopterygota</taxon>
        <taxon>Coleoptera</taxon>
        <taxon>Polyphaga</taxon>
        <taxon>Cucujiformia</taxon>
        <taxon>Chrysomeloidea</taxon>
        <taxon>Cerambycidae</taxon>
        <taxon>Lepturinae</taxon>
        <taxon>Rhagiini</taxon>
        <taxon>Rhamnusium</taxon>
    </lineage>
</organism>
<reference evidence="2" key="1">
    <citation type="journal article" date="2023" name="Insect Mol. Biol.">
        <title>Genome sequencing provides insights into the evolution of gene families encoding plant cell wall-degrading enzymes in longhorned beetles.</title>
        <authorList>
            <person name="Shin N.R."/>
            <person name="Okamura Y."/>
            <person name="Kirsch R."/>
            <person name="Pauchet Y."/>
        </authorList>
    </citation>
    <scope>NUCLEOTIDE SEQUENCE</scope>
    <source>
        <strain evidence="2">RBIC_L_NR</strain>
    </source>
</reference>
<gene>
    <name evidence="2" type="ORF">NQ314_011698</name>
</gene>
<dbReference type="AlphaFoldDB" id="A0AAV8XFV8"/>
<dbReference type="InterPro" id="IPR032071">
    <property type="entry name" value="DUF4806"/>
</dbReference>
<evidence type="ECO:0000259" key="1">
    <source>
        <dbReference type="Pfam" id="PF16064"/>
    </source>
</evidence>
<dbReference type="PANTHER" id="PTHR33053">
    <property type="entry name" value="PROTEIN, PUTATIVE-RELATED"/>
    <property type="match status" value="1"/>
</dbReference>
<proteinExistence type="predicted"/>
<dbReference type="EMBL" id="JANEYF010003264">
    <property type="protein sequence ID" value="KAJ8937837.1"/>
    <property type="molecule type" value="Genomic_DNA"/>
</dbReference>
<evidence type="ECO:0000313" key="2">
    <source>
        <dbReference type="EMBL" id="KAJ8937837.1"/>
    </source>
</evidence>
<comment type="caution">
    <text evidence="2">The sequence shown here is derived from an EMBL/GenBank/DDBJ whole genome shotgun (WGS) entry which is preliminary data.</text>
</comment>